<feature type="region of interest" description="Disordered" evidence="1">
    <location>
        <begin position="1618"/>
        <end position="1653"/>
    </location>
</feature>
<proteinExistence type="predicted"/>
<dbReference type="Proteomes" id="UP001189429">
    <property type="component" value="Unassembled WGS sequence"/>
</dbReference>
<reference evidence="2" key="1">
    <citation type="submission" date="2023-10" db="EMBL/GenBank/DDBJ databases">
        <authorList>
            <person name="Chen Y."/>
            <person name="Shah S."/>
            <person name="Dougan E. K."/>
            <person name="Thang M."/>
            <person name="Chan C."/>
        </authorList>
    </citation>
    <scope>NUCLEOTIDE SEQUENCE [LARGE SCALE GENOMIC DNA]</scope>
</reference>
<name>A0ABN9TD11_9DINO</name>
<dbReference type="EMBL" id="CAUYUJ010014593">
    <property type="protein sequence ID" value="CAK0843622.1"/>
    <property type="molecule type" value="Genomic_DNA"/>
</dbReference>
<evidence type="ECO:0000313" key="2">
    <source>
        <dbReference type="EMBL" id="CAK0843622.1"/>
    </source>
</evidence>
<comment type="caution">
    <text evidence="2">The sequence shown here is derived from an EMBL/GenBank/DDBJ whole genome shotgun (WGS) entry which is preliminary data.</text>
</comment>
<feature type="region of interest" description="Disordered" evidence="1">
    <location>
        <begin position="1142"/>
        <end position="1164"/>
    </location>
</feature>
<accession>A0ABN9TD11</accession>
<sequence>MGDVLRLGLGPARADAVADAAAGVAAGAAAGAAPGAAGGAAAGSGGQGHGGDADADAMQAAQRLGLPRLAGGQRRLPIGARRRSDAHVELIREKRNTAQHKRAAEAAAEKFARLGRTCHRAPAAITTASALAHSATMSAASDVLKGIQRPMVVKRGYDATPMLVQFWAMQVLLEEHARYLINAWGGERWAAAPLSEHRRQCPHAPSLRGVVEVMAVHLEVRWVSDDSDAIEHRRIKCPPVVPQAANASRAFEAVRNACRDLDVDSLNRASEGHGAWIILAESPGACGPNRRLQAFTQSLLGPKVLHVPGQCLAHRLHRILAKRTAEEDVVGCVHAVAFVFRIASGKKQWRPALRRLIDDELAIAAGPADPENIGRNRLAAEQTLLRFHERARSKAKVGVETSLEEGPQQTTQAAAGSLVRRLGGDWRTNRVITHSPALVDDPNGTDPQEIRERARDEIHAALTSSFLFGGIASVPSKSSRGTCSHHLGAQVRGELFRGLLGRAREMAWPREAAEVAADSDEDKDQDYHKQVKSKIRRTLKWTGSKAHMRFASVVSAASEPLDHLLMQAQHDSEDGNFVIRHFGENGPVTEAMTAWHDMLTGPVEETSLGIVFDFFGGDSFESLHALATRRFEVALDMMAQIWFWIVEHFNRFPFKVAKMFCAVATPEGVHAVLGELFSTPARCLDSGFTRKVVDAFPDKDAFMRDESMITEALLAWARSTLVENMGVERMLALFRRCANSKAPLIDRLLGAGHLAQLRSLRVEGGGRGPSTTTRDRILGAPAIANEKRAKKRAATCRGAMLYMLDEVARRKEAGMRLSRVGHYQERRALLAGFADEREAARSRYESDAEMRNAAKRRRDDADDDDVGFDAVDSCALAAGPHLFGLSSIDEPIRVDVVESGAQRLSGSECRKGFAGLRQHGLDFVRGLFCPDAGAVESRGDLPPRQAEAADLAQVEGPPIEVGERCSSFWKAQFNASMEYVSGLACEEDLEKQGFLHDQFPLLRRSCRDVSDLRQGKATNLITGVVDAVPFTDGCAMGFTCGPRSPANPKARSNLNCVQRDTDAATNETLRGMNYACDAFVSDASVYGSWPRRTRLYIVGFLEDSAENRSRLDLARRILGAMGRGPGRAANVIIADPRKLPASVDDGMFPPKKKPKQDRKDEPNYKSEHMDIFAACKLEWPPNLEPSDPTRRELRMAVDVNESLRRLVSFEDGAADIKNPWKHPHLGTLAGHSRWLLRLPGNGPRLMTGFESMRAIGWDVEDWTSPPCGMAANSELGCKLAGNVFSGFACAALLTAACAAGGLPQRFLDISEIELPEALQPDAGATRPEGAVLPSLALPPDVGGARTEKSRRPKSRNPEVFGDMQDLAEDTIGDGASHPEKKKRGKDDWNRDLLDHAPSERVCKLCFGKDSDPDPCGLRRFSTWGCTRENDRGERITEGAVCYICLRVYQARYFPKCKMKDMAQLLGRSQDELNKFKNFPEILIKKVKEGSTTYPKLDWDQEETLSRVSEGKMIHEEPAELLIPLSEYVPEHGGPRANGLGHSIERNSKGVECAVAPGSNIEKRKRQRVEKAVLSRTIDNGANKIGGGQLEDKMRQQLWLGHGELYLKSSSAAGQCRSCQQSSEAFDPPVRSSKSRSGKAEGSAPAEKEGLDEIGDLGGITARGFGMIGRAPPAPALGLEAEQAAPAARVKAAGRARTKAAAAAGVAPAPAAPAPGSQAKAKAKSRGRPPKDHSVSYRVDLQEFAAVTSDVTLPGFRKFLGPEWKTAEKKVKCNLAHVTMRVDNSGAVDEYDLFMQDKKRTEALITICNAHAKFDSDGGGSFFFTCFSEVENFLAMGPVALMEWPQPVLKEVAIAKITRSKGRDFWNEAMLKTLTLAKFDEPEKQQLDFISDKVLVITERGAQDDVIRGLSDLRSPMELRGPPTADAALRERQALEKDVEKIKGLALQVHACRSRPQSPIGSLVFAEDCSITSSTKRAQNIRKIPNRTSSNVVAPLLVSSLKPAVDAFQACSSLALRYLEKSYARRADSTDKLQHAKDAVALKALAVAKKEAGVKERASVSSRLAAVLADKTAPWFADEPSNEKVRALISNVMSTLEFDAKLKDMAASALAPLAQKIADSYKSFVPEVSTEIPLGAAAFVDGAMENTARDYFDHRLGGQFGLICMIGLATKPLRQLHRAVLKAESREDSRIAPDLAKCAFDQRVKLGLLEGPKQRVDVGALFGGAVSEDVRVATLDNLVAIGLPEAARQCYDVLEATASIWEKDVPELRGAIANRIPSGLGQVAKREDFLDMDAAASKLLAELGSRLGRPQAMVQQRIRDLENGDASAAKDYKAMKEQMESELFGEARAALQLFRAAADGERLRSFVASQRNAADRIIDEDDMMQQYHIGLVN</sequence>
<organism evidence="2 3">
    <name type="scientific">Prorocentrum cordatum</name>
    <dbReference type="NCBI Taxonomy" id="2364126"/>
    <lineage>
        <taxon>Eukaryota</taxon>
        <taxon>Sar</taxon>
        <taxon>Alveolata</taxon>
        <taxon>Dinophyceae</taxon>
        <taxon>Prorocentrales</taxon>
        <taxon>Prorocentraceae</taxon>
        <taxon>Prorocentrum</taxon>
    </lineage>
</organism>
<dbReference type="InterPro" id="IPR029063">
    <property type="entry name" value="SAM-dependent_MTases_sf"/>
</dbReference>
<evidence type="ECO:0000256" key="1">
    <source>
        <dbReference type="SAM" id="MobiDB-lite"/>
    </source>
</evidence>
<feature type="compositionally biased region" description="Low complexity" evidence="1">
    <location>
        <begin position="1703"/>
        <end position="1719"/>
    </location>
</feature>
<feature type="region of interest" description="Disordered" evidence="1">
    <location>
        <begin position="1703"/>
        <end position="1732"/>
    </location>
</feature>
<feature type="compositionally biased region" description="Gly residues" evidence="1">
    <location>
        <begin position="36"/>
        <end position="50"/>
    </location>
</feature>
<dbReference type="SUPFAM" id="SSF53335">
    <property type="entry name" value="S-adenosyl-L-methionine-dependent methyltransferases"/>
    <property type="match status" value="1"/>
</dbReference>
<feature type="region of interest" description="Disordered" evidence="1">
    <location>
        <begin position="35"/>
        <end position="54"/>
    </location>
</feature>
<evidence type="ECO:0000313" key="3">
    <source>
        <dbReference type="Proteomes" id="UP001189429"/>
    </source>
</evidence>
<feature type="non-terminal residue" evidence="2">
    <location>
        <position position="2392"/>
    </location>
</feature>
<feature type="region of interest" description="Disordered" evidence="1">
    <location>
        <begin position="1321"/>
        <end position="1390"/>
    </location>
</feature>
<keyword evidence="3" id="KW-1185">Reference proteome</keyword>
<protein>
    <recommendedName>
        <fullName evidence="4">Calmodulin</fullName>
    </recommendedName>
</protein>
<gene>
    <name evidence="2" type="ORF">PCOR1329_LOCUS37915</name>
</gene>
<evidence type="ECO:0008006" key="4">
    <source>
        <dbReference type="Google" id="ProtNLM"/>
    </source>
</evidence>